<reference evidence="14 15" key="1">
    <citation type="submission" date="2019-02" db="EMBL/GenBank/DDBJ databases">
        <title>Deep-cultivation of Planctomycetes and their phenomic and genomic characterization uncovers novel biology.</title>
        <authorList>
            <person name="Wiegand S."/>
            <person name="Jogler M."/>
            <person name="Boedeker C."/>
            <person name="Pinto D."/>
            <person name="Vollmers J."/>
            <person name="Rivas-Marin E."/>
            <person name="Kohn T."/>
            <person name="Peeters S.H."/>
            <person name="Heuer A."/>
            <person name="Rast P."/>
            <person name="Oberbeckmann S."/>
            <person name="Bunk B."/>
            <person name="Jeske O."/>
            <person name="Meyerdierks A."/>
            <person name="Storesund J.E."/>
            <person name="Kallscheuer N."/>
            <person name="Luecker S."/>
            <person name="Lage O.M."/>
            <person name="Pohl T."/>
            <person name="Merkel B.J."/>
            <person name="Hornburger P."/>
            <person name="Mueller R.-W."/>
            <person name="Bruemmer F."/>
            <person name="Labrenz M."/>
            <person name="Spormann A.M."/>
            <person name="Op den Camp H."/>
            <person name="Overmann J."/>
            <person name="Amann R."/>
            <person name="Jetten M.S.M."/>
            <person name="Mascher T."/>
            <person name="Medema M.H."/>
            <person name="Devos D.P."/>
            <person name="Kaster A.-K."/>
            <person name="Ovreas L."/>
            <person name="Rohde M."/>
            <person name="Galperin M.Y."/>
            <person name="Jogler C."/>
        </authorList>
    </citation>
    <scope>NUCLEOTIDE SEQUENCE [LARGE SCALE GENOMIC DNA]</scope>
    <source>
        <strain evidence="14 15">FF011L</strain>
    </source>
</reference>
<dbReference type="InterPro" id="IPR036249">
    <property type="entry name" value="Thioredoxin-like_sf"/>
</dbReference>
<feature type="chain" id="PRO_5021999659" description="thioredoxin-dependent peroxiredoxin" evidence="12">
    <location>
        <begin position="23"/>
        <end position="247"/>
    </location>
</feature>
<dbReference type="RefSeq" id="WP_391560894.1">
    <property type="nucleotide sequence ID" value="NZ_CP036262.1"/>
</dbReference>
<evidence type="ECO:0000256" key="1">
    <source>
        <dbReference type="ARBA" id="ARBA00003330"/>
    </source>
</evidence>
<dbReference type="GO" id="GO:0005737">
    <property type="term" value="C:cytoplasm"/>
    <property type="evidence" value="ECO:0007669"/>
    <property type="project" value="TreeGrafter"/>
</dbReference>
<dbReference type="Proteomes" id="UP000320672">
    <property type="component" value="Chromosome"/>
</dbReference>
<dbReference type="PANTHER" id="PTHR42801">
    <property type="entry name" value="THIOREDOXIN-DEPENDENT PEROXIDE REDUCTASE"/>
    <property type="match status" value="1"/>
</dbReference>
<dbReference type="InterPro" id="IPR000866">
    <property type="entry name" value="AhpC/TSA"/>
</dbReference>
<dbReference type="InterPro" id="IPR013766">
    <property type="entry name" value="Thioredoxin_domain"/>
</dbReference>
<dbReference type="EMBL" id="CP036262">
    <property type="protein sequence ID" value="QDS96264.1"/>
    <property type="molecule type" value="Genomic_DNA"/>
</dbReference>
<evidence type="ECO:0000256" key="8">
    <source>
        <dbReference type="ARBA" id="ARBA00032824"/>
    </source>
</evidence>
<evidence type="ECO:0000256" key="6">
    <source>
        <dbReference type="ARBA" id="ARBA00023157"/>
    </source>
</evidence>
<evidence type="ECO:0000256" key="2">
    <source>
        <dbReference type="ARBA" id="ARBA00013017"/>
    </source>
</evidence>
<sequence precursor="true">MSFRPSLACLLSVAMLSSTSFGVEPPNNDGPQTPSLSQQLTEKAGEAIKRYPPEALAKMKSAVDSVRETGIEKSAKQVGDKAIDAKLSGWDGSSVQLSELWKEGPVVLMWYRGGWCPYCNLQLRAMQNELGALESTGAKLVVLTPELPANAKKTAESNDLGIVALHDSKNEIAKKYGVVFDLPESILPIYRDRLKLGEVNGSDAMELPLSATYVIDTDGVIRYAYLNADYKQRPEPSEIINFIKTLK</sequence>
<evidence type="ECO:0000256" key="3">
    <source>
        <dbReference type="ARBA" id="ARBA00022559"/>
    </source>
</evidence>
<evidence type="ECO:0000256" key="5">
    <source>
        <dbReference type="ARBA" id="ARBA00023002"/>
    </source>
</evidence>
<proteinExistence type="inferred from homology"/>
<keyword evidence="12" id="KW-0732">Signal</keyword>
<feature type="domain" description="Thioredoxin" evidence="13">
    <location>
        <begin position="76"/>
        <end position="247"/>
    </location>
</feature>
<feature type="signal peptide" evidence="12">
    <location>
        <begin position="1"/>
        <end position="22"/>
    </location>
</feature>
<protein>
    <recommendedName>
        <fullName evidence="2">thioredoxin-dependent peroxiredoxin</fullName>
        <ecNumber evidence="2">1.11.1.24</ecNumber>
    </recommendedName>
    <alternativeName>
        <fullName evidence="8">Thioredoxin peroxidase</fullName>
    </alternativeName>
    <alternativeName>
        <fullName evidence="10">Thioredoxin-dependent peroxiredoxin Bcp</fullName>
    </alternativeName>
</protein>
<dbReference type="GO" id="GO:0034599">
    <property type="term" value="P:cellular response to oxidative stress"/>
    <property type="evidence" value="ECO:0007669"/>
    <property type="project" value="TreeGrafter"/>
</dbReference>
<dbReference type="Pfam" id="PF00578">
    <property type="entry name" value="AhpC-TSA"/>
    <property type="match status" value="1"/>
</dbReference>
<keyword evidence="3" id="KW-0575">Peroxidase</keyword>
<comment type="catalytic activity">
    <reaction evidence="11">
        <text>a hydroperoxide + [thioredoxin]-dithiol = an alcohol + [thioredoxin]-disulfide + H2O</text>
        <dbReference type="Rhea" id="RHEA:62620"/>
        <dbReference type="Rhea" id="RHEA-COMP:10698"/>
        <dbReference type="Rhea" id="RHEA-COMP:10700"/>
        <dbReference type="ChEBI" id="CHEBI:15377"/>
        <dbReference type="ChEBI" id="CHEBI:29950"/>
        <dbReference type="ChEBI" id="CHEBI:30879"/>
        <dbReference type="ChEBI" id="CHEBI:35924"/>
        <dbReference type="ChEBI" id="CHEBI:50058"/>
        <dbReference type="EC" id="1.11.1.24"/>
    </reaction>
</comment>
<evidence type="ECO:0000256" key="12">
    <source>
        <dbReference type="SAM" id="SignalP"/>
    </source>
</evidence>
<gene>
    <name evidence="14" type="ORF">FF011L_50720</name>
</gene>
<dbReference type="PROSITE" id="PS51352">
    <property type="entry name" value="THIOREDOXIN_2"/>
    <property type="match status" value="1"/>
</dbReference>
<dbReference type="PANTHER" id="PTHR42801:SF7">
    <property type="entry name" value="SLL1159 PROTEIN"/>
    <property type="match status" value="1"/>
</dbReference>
<dbReference type="KEGG" id="rml:FF011L_50720"/>
<keyword evidence="4" id="KW-0049">Antioxidant</keyword>
<dbReference type="Gene3D" id="3.40.30.10">
    <property type="entry name" value="Glutaredoxin"/>
    <property type="match status" value="1"/>
</dbReference>
<evidence type="ECO:0000256" key="7">
    <source>
        <dbReference type="ARBA" id="ARBA00023284"/>
    </source>
</evidence>
<dbReference type="SUPFAM" id="SSF52833">
    <property type="entry name" value="Thioredoxin-like"/>
    <property type="match status" value="1"/>
</dbReference>
<evidence type="ECO:0000313" key="14">
    <source>
        <dbReference type="EMBL" id="QDS96264.1"/>
    </source>
</evidence>
<dbReference type="InterPro" id="IPR050924">
    <property type="entry name" value="Peroxiredoxin_BCP/PrxQ"/>
</dbReference>
<accession>A0A517MN27</accession>
<evidence type="ECO:0000256" key="9">
    <source>
        <dbReference type="ARBA" id="ARBA00038489"/>
    </source>
</evidence>
<organism evidence="14 15">
    <name type="scientific">Roseimaritima multifibrata</name>
    <dbReference type="NCBI Taxonomy" id="1930274"/>
    <lineage>
        <taxon>Bacteria</taxon>
        <taxon>Pseudomonadati</taxon>
        <taxon>Planctomycetota</taxon>
        <taxon>Planctomycetia</taxon>
        <taxon>Pirellulales</taxon>
        <taxon>Pirellulaceae</taxon>
        <taxon>Roseimaritima</taxon>
    </lineage>
</organism>
<dbReference type="GO" id="GO:0008379">
    <property type="term" value="F:thioredoxin peroxidase activity"/>
    <property type="evidence" value="ECO:0007669"/>
    <property type="project" value="TreeGrafter"/>
</dbReference>
<dbReference type="CDD" id="cd02970">
    <property type="entry name" value="PRX_like2"/>
    <property type="match status" value="1"/>
</dbReference>
<dbReference type="GO" id="GO:0045454">
    <property type="term" value="P:cell redox homeostasis"/>
    <property type="evidence" value="ECO:0007669"/>
    <property type="project" value="TreeGrafter"/>
</dbReference>
<dbReference type="AlphaFoldDB" id="A0A517MN27"/>
<keyword evidence="7" id="KW-0676">Redox-active center</keyword>
<keyword evidence="5" id="KW-0560">Oxidoreductase</keyword>
<evidence type="ECO:0000313" key="15">
    <source>
        <dbReference type="Proteomes" id="UP000320672"/>
    </source>
</evidence>
<dbReference type="EC" id="1.11.1.24" evidence="2"/>
<evidence type="ECO:0000256" key="10">
    <source>
        <dbReference type="ARBA" id="ARBA00042639"/>
    </source>
</evidence>
<comment type="similarity">
    <text evidence="9">Belongs to the peroxiredoxin family. BCP/PrxQ subfamily.</text>
</comment>
<comment type="function">
    <text evidence="1">Thiol-specific peroxidase that catalyzes the reduction of hydrogen peroxide and organic hydroperoxides to water and alcohols, respectively. Plays a role in cell protection against oxidative stress by detoxifying peroxides and as sensor of hydrogen peroxide-mediated signaling events.</text>
</comment>
<keyword evidence="15" id="KW-1185">Reference proteome</keyword>
<evidence type="ECO:0000256" key="4">
    <source>
        <dbReference type="ARBA" id="ARBA00022862"/>
    </source>
</evidence>
<keyword evidence="6" id="KW-1015">Disulfide bond</keyword>
<evidence type="ECO:0000256" key="11">
    <source>
        <dbReference type="ARBA" id="ARBA00049091"/>
    </source>
</evidence>
<name>A0A517MN27_9BACT</name>
<evidence type="ECO:0000259" key="13">
    <source>
        <dbReference type="PROSITE" id="PS51352"/>
    </source>
</evidence>